<gene>
    <name evidence="2" type="ORF">K458DRAFT_7923</name>
</gene>
<feature type="compositionally biased region" description="Polar residues" evidence="1">
    <location>
        <begin position="26"/>
        <end position="38"/>
    </location>
</feature>
<feature type="region of interest" description="Disordered" evidence="1">
    <location>
        <begin position="1"/>
        <end position="38"/>
    </location>
</feature>
<organism evidence="2 3">
    <name type="scientific">Lentithecium fluviatile CBS 122367</name>
    <dbReference type="NCBI Taxonomy" id="1168545"/>
    <lineage>
        <taxon>Eukaryota</taxon>
        <taxon>Fungi</taxon>
        <taxon>Dikarya</taxon>
        <taxon>Ascomycota</taxon>
        <taxon>Pezizomycotina</taxon>
        <taxon>Dothideomycetes</taxon>
        <taxon>Pleosporomycetidae</taxon>
        <taxon>Pleosporales</taxon>
        <taxon>Massarineae</taxon>
        <taxon>Lentitheciaceae</taxon>
        <taxon>Lentithecium</taxon>
    </lineage>
</organism>
<accession>A0A6G1JNY7</accession>
<proteinExistence type="predicted"/>
<evidence type="ECO:0000313" key="2">
    <source>
        <dbReference type="EMBL" id="KAF2691940.1"/>
    </source>
</evidence>
<protein>
    <submittedName>
        <fullName evidence="2">Uncharacterized protein</fullName>
    </submittedName>
</protein>
<keyword evidence="3" id="KW-1185">Reference proteome</keyword>
<evidence type="ECO:0000313" key="3">
    <source>
        <dbReference type="Proteomes" id="UP000799291"/>
    </source>
</evidence>
<dbReference type="Proteomes" id="UP000799291">
    <property type="component" value="Unassembled WGS sequence"/>
</dbReference>
<reference evidence="2" key="1">
    <citation type="journal article" date="2020" name="Stud. Mycol.">
        <title>101 Dothideomycetes genomes: a test case for predicting lifestyles and emergence of pathogens.</title>
        <authorList>
            <person name="Haridas S."/>
            <person name="Albert R."/>
            <person name="Binder M."/>
            <person name="Bloem J."/>
            <person name="Labutti K."/>
            <person name="Salamov A."/>
            <person name="Andreopoulos B."/>
            <person name="Baker S."/>
            <person name="Barry K."/>
            <person name="Bills G."/>
            <person name="Bluhm B."/>
            <person name="Cannon C."/>
            <person name="Castanera R."/>
            <person name="Culley D."/>
            <person name="Daum C."/>
            <person name="Ezra D."/>
            <person name="Gonzalez J."/>
            <person name="Henrissat B."/>
            <person name="Kuo A."/>
            <person name="Liang C."/>
            <person name="Lipzen A."/>
            <person name="Lutzoni F."/>
            <person name="Magnuson J."/>
            <person name="Mondo S."/>
            <person name="Nolan M."/>
            <person name="Ohm R."/>
            <person name="Pangilinan J."/>
            <person name="Park H.-J."/>
            <person name="Ramirez L."/>
            <person name="Alfaro M."/>
            <person name="Sun H."/>
            <person name="Tritt A."/>
            <person name="Yoshinaga Y."/>
            <person name="Zwiers L.-H."/>
            <person name="Turgeon B."/>
            <person name="Goodwin S."/>
            <person name="Spatafora J."/>
            <person name="Crous P."/>
            <person name="Grigoriev I."/>
        </authorList>
    </citation>
    <scope>NUCLEOTIDE SEQUENCE</scope>
    <source>
        <strain evidence="2">CBS 122367</strain>
    </source>
</reference>
<dbReference type="AlphaFoldDB" id="A0A6G1JNY7"/>
<sequence>MMAKRQRPISQSTVVEDGDKPKGYTITASGSSQDTTRNSLLGFISGSVGHGRNSSMRMRNDIPQDFASITGLDQDIAGIMHSDQDFSSSHEGGDRPPFVPHNRHVDTKGGIDCPIDLTGTLDQNNDLPVLHPKHPSKAFWRAITIAIASNTTSNNVNTVFSSAI</sequence>
<name>A0A6G1JNY7_9PLEO</name>
<dbReference type="EMBL" id="MU005569">
    <property type="protein sequence ID" value="KAF2691940.1"/>
    <property type="molecule type" value="Genomic_DNA"/>
</dbReference>
<evidence type="ECO:0000256" key="1">
    <source>
        <dbReference type="SAM" id="MobiDB-lite"/>
    </source>
</evidence>